<evidence type="ECO:0000313" key="2">
    <source>
        <dbReference type="EMBL" id="KAJ3481055.1"/>
    </source>
</evidence>
<keyword evidence="1" id="KW-0732">Signal</keyword>
<name>A0AAD5UYH6_9APHY</name>
<proteinExistence type="predicted"/>
<keyword evidence="3" id="KW-1185">Reference proteome</keyword>
<sequence length="100" mass="10725">MQLSATLLGFILAFSPIVQVVQGAPATSKAVADNATLQQNAQDAQTLNEQFKSLKATDACQECLHWRSDCSMPEWGFQAYSLSGLSTMLCGPILDGSWNG</sequence>
<evidence type="ECO:0000256" key="1">
    <source>
        <dbReference type="SAM" id="SignalP"/>
    </source>
</evidence>
<organism evidence="2 3">
    <name type="scientific">Meripilus lineatus</name>
    <dbReference type="NCBI Taxonomy" id="2056292"/>
    <lineage>
        <taxon>Eukaryota</taxon>
        <taxon>Fungi</taxon>
        <taxon>Dikarya</taxon>
        <taxon>Basidiomycota</taxon>
        <taxon>Agaricomycotina</taxon>
        <taxon>Agaricomycetes</taxon>
        <taxon>Polyporales</taxon>
        <taxon>Meripilaceae</taxon>
        <taxon>Meripilus</taxon>
    </lineage>
</organism>
<feature type="signal peptide" evidence="1">
    <location>
        <begin position="1"/>
        <end position="23"/>
    </location>
</feature>
<dbReference type="EMBL" id="JANAWD010000342">
    <property type="protein sequence ID" value="KAJ3481055.1"/>
    <property type="molecule type" value="Genomic_DNA"/>
</dbReference>
<comment type="caution">
    <text evidence="2">The sequence shown here is derived from an EMBL/GenBank/DDBJ whole genome shotgun (WGS) entry which is preliminary data.</text>
</comment>
<dbReference type="Proteomes" id="UP001212997">
    <property type="component" value="Unassembled WGS sequence"/>
</dbReference>
<protein>
    <submittedName>
        <fullName evidence="2">Uncharacterized protein</fullName>
    </submittedName>
</protein>
<dbReference type="AlphaFoldDB" id="A0AAD5UYH6"/>
<accession>A0AAD5UYH6</accession>
<feature type="chain" id="PRO_5042119591" evidence="1">
    <location>
        <begin position="24"/>
        <end position="100"/>
    </location>
</feature>
<evidence type="ECO:0000313" key="3">
    <source>
        <dbReference type="Proteomes" id="UP001212997"/>
    </source>
</evidence>
<reference evidence="2" key="1">
    <citation type="submission" date="2022-07" db="EMBL/GenBank/DDBJ databases">
        <title>Genome Sequence of Physisporinus lineatus.</title>
        <authorList>
            <person name="Buettner E."/>
        </authorList>
    </citation>
    <scope>NUCLEOTIDE SEQUENCE</scope>
    <source>
        <strain evidence="2">VT162</strain>
    </source>
</reference>
<gene>
    <name evidence="2" type="ORF">NLI96_g7929</name>
</gene>